<evidence type="ECO:0000313" key="11">
    <source>
        <dbReference type="Proteomes" id="UP000829476"/>
    </source>
</evidence>
<evidence type="ECO:0000256" key="3">
    <source>
        <dbReference type="ARBA" id="ARBA00022452"/>
    </source>
</evidence>
<keyword evidence="2 7" id="KW-0813">Transport</keyword>
<feature type="domain" description="TonB-dependent receptor plug" evidence="9">
    <location>
        <begin position="131"/>
        <end position="241"/>
    </location>
</feature>
<keyword evidence="11" id="KW-1185">Reference proteome</keyword>
<dbReference type="InterPro" id="IPR012910">
    <property type="entry name" value="Plug_dom"/>
</dbReference>
<reference evidence="10 11" key="1">
    <citation type="journal article" date="2018" name="Int. J. Syst. Evol. Microbiol.">
        <title>Zhouia spongiae sp. nov., isolated from a marine sponge.</title>
        <authorList>
            <person name="Zhuang L."/>
            <person name="Lin B."/>
            <person name="Qin F."/>
            <person name="Luo L."/>
        </authorList>
    </citation>
    <scope>NUCLEOTIDE SEQUENCE [LARGE SCALE GENOMIC DNA]</scope>
    <source>
        <strain evidence="10 11">HN-Y44</strain>
    </source>
</reference>
<keyword evidence="3 7" id="KW-1134">Transmembrane beta strand</keyword>
<dbReference type="InterPro" id="IPR023997">
    <property type="entry name" value="TonB-dep_OMP_SusC/RagA_CS"/>
</dbReference>
<evidence type="ECO:0000259" key="9">
    <source>
        <dbReference type="Pfam" id="PF07715"/>
    </source>
</evidence>
<sequence>MNYRHYANEKTTRIGCFLLLFCLLTTSVFANSLFEDKIQSIVKGKVTDETGAPIPGVNVLLQGTSSGVATDFDGIYEIQVSGGNPILEFSYVGFVKQTVTVSGKSTINVVLKEDVSQLDEVVVVGYGTQKKANLTGAVSIVSSEALEDRPVTNFTSALQGTTSGLSITRASGQPGEESLNIQIRGLSSANGNVDPLIIIDGVPSSTLTLSQTLNPNDIESVSVLKDAAAAAIYGVQAAGGVILIKTKGGKAGKTKIDFSSQVSGSWAINLPERLSLLEEAEYSNLARANAGVGPEYSELDIERIKAGVQYVVNPNDPNRYIYYNTTDTRDVLLRDVSFMQTHNLRASGGSEKIKYLASMGYIEQDGVFKVGPDKFRRYNTRINLNAELTKHLNLDTKVSYAVHNRDQPSQGTNDYSFFQYINQDRGRYPIFTPEGRIAGGASRAYGTLKEGGYTDKEVNELDGIVTLTAKDFVKGLQIRSIYGRKFRTYDYENFKRTVALWGRFEPISYLNNPNSLTLYREIIEHENFQFLTDYDLNINKHNFHALLGYQWEDYRKDGINAFANNLVINDLPTLNIGERTSYNNTQNVITYATQSVFGRLNYNFDGKYLLEGTIRMDETSRLAPDSRVKWFPSASFGWNMHKENWFSSVLPYFNEFKPRVSWGQLGNANADIIGYYDYLPILQTGSGLVLGADEGRATYFYQNGVPSSTLAWETVETTNFGIDLGFLKNRFNITFDYYTKKNENMLIPLDLPGTFGVNAPRVNQGKLETKGWELTMNYKDQIGDHFNFNIGFNLSDSQNELVDYGEGRSIVRAGNNSLIQGYSVNTIWGYETVDGYIETQAQLDNAPFHNNRTGIGDIEYVDQNGDGVINQGGGTTDDPGDLVMLGSTQPRYFYGVNLAADYKNLDFSLFIQGVGKRSFMPLRDMIMPYAQSWFTAQKHHADYWTPDNSDAAFPRPYLGGTHNYVPSDRWVLDGSYVRIKNIQLGYSLSKKTLETVGISRFRVYASAENILTFTKLGVFEGVFDPEQRNNVRADYPVFAFAAFGVNLSF</sequence>
<proteinExistence type="inferred from homology"/>
<dbReference type="InterPro" id="IPR039426">
    <property type="entry name" value="TonB-dep_rcpt-like"/>
</dbReference>
<dbReference type="NCBIfam" id="TIGR04056">
    <property type="entry name" value="OMP_RagA_SusC"/>
    <property type="match status" value="1"/>
</dbReference>
<dbReference type="EMBL" id="CP094326">
    <property type="protein sequence ID" value="UNY97474.1"/>
    <property type="molecule type" value="Genomic_DNA"/>
</dbReference>
<dbReference type="NCBIfam" id="TIGR04057">
    <property type="entry name" value="SusC_RagA_signa"/>
    <property type="match status" value="1"/>
</dbReference>
<keyword evidence="10" id="KW-0675">Receptor</keyword>
<dbReference type="Pfam" id="PF13715">
    <property type="entry name" value="CarbopepD_reg_2"/>
    <property type="match status" value="1"/>
</dbReference>
<dbReference type="Pfam" id="PF07715">
    <property type="entry name" value="Plug"/>
    <property type="match status" value="1"/>
</dbReference>
<evidence type="ECO:0000256" key="8">
    <source>
        <dbReference type="SAM" id="SignalP"/>
    </source>
</evidence>
<dbReference type="InterPro" id="IPR008969">
    <property type="entry name" value="CarboxyPept-like_regulatory"/>
</dbReference>
<keyword evidence="5 7" id="KW-0472">Membrane</keyword>
<dbReference type="InterPro" id="IPR023996">
    <property type="entry name" value="TonB-dep_OMP_SusC/RagA"/>
</dbReference>
<dbReference type="Gene3D" id="2.40.170.20">
    <property type="entry name" value="TonB-dependent receptor, beta-barrel domain"/>
    <property type="match status" value="1"/>
</dbReference>
<evidence type="ECO:0000256" key="1">
    <source>
        <dbReference type="ARBA" id="ARBA00004571"/>
    </source>
</evidence>
<feature type="chain" id="PRO_5047468840" evidence="8">
    <location>
        <begin position="31"/>
        <end position="1049"/>
    </location>
</feature>
<name>A0ABY3YI07_9FLAO</name>
<feature type="signal peptide" evidence="8">
    <location>
        <begin position="1"/>
        <end position="30"/>
    </location>
</feature>
<dbReference type="InterPro" id="IPR037066">
    <property type="entry name" value="Plug_dom_sf"/>
</dbReference>
<evidence type="ECO:0000256" key="2">
    <source>
        <dbReference type="ARBA" id="ARBA00022448"/>
    </source>
</evidence>
<dbReference type="RefSeq" id="WP_242935887.1">
    <property type="nucleotide sequence ID" value="NZ_CP094326.1"/>
</dbReference>
<organism evidence="10 11">
    <name type="scientific">Zhouia spongiae</name>
    <dbReference type="NCBI Taxonomy" id="2202721"/>
    <lineage>
        <taxon>Bacteria</taxon>
        <taxon>Pseudomonadati</taxon>
        <taxon>Bacteroidota</taxon>
        <taxon>Flavobacteriia</taxon>
        <taxon>Flavobacteriales</taxon>
        <taxon>Flavobacteriaceae</taxon>
        <taxon>Zhouia</taxon>
    </lineage>
</organism>
<keyword evidence="4 7" id="KW-0812">Transmembrane</keyword>
<keyword evidence="8" id="KW-0732">Signal</keyword>
<dbReference type="Gene3D" id="2.170.130.10">
    <property type="entry name" value="TonB-dependent receptor, plug domain"/>
    <property type="match status" value="1"/>
</dbReference>
<accession>A0ABY3YI07</accession>
<evidence type="ECO:0000256" key="7">
    <source>
        <dbReference type="PROSITE-ProRule" id="PRU01360"/>
    </source>
</evidence>
<dbReference type="Proteomes" id="UP000829476">
    <property type="component" value="Chromosome"/>
</dbReference>
<dbReference type="PROSITE" id="PS52016">
    <property type="entry name" value="TONB_DEPENDENT_REC_3"/>
    <property type="match status" value="1"/>
</dbReference>
<evidence type="ECO:0000256" key="5">
    <source>
        <dbReference type="ARBA" id="ARBA00023136"/>
    </source>
</evidence>
<comment type="subcellular location">
    <subcellularLocation>
        <location evidence="1 7">Cell outer membrane</location>
        <topology evidence="1 7">Multi-pass membrane protein</topology>
    </subcellularLocation>
</comment>
<evidence type="ECO:0000256" key="4">
    <source>
        <dbReference type="ARBA" id="ARBA00022692"/>
    </source>
</evidence>
<dbReference type="InterPro" id="IPR036942">
    <property type="entry name" value="Beta-barrel_TonB_sf"/>
</dbReference>
<evidence type="ECO:0000313" key="10">
    <source>
        <dbReference type="EMBL" id="UNY97474.1"/>
    </source>
</evidence>
<evidence type="ECO:0000256" key="6">
    <source>
        <dbReference type="ARBA" id="ARBA00023237"/>
    </source>
</evidence>
<dbReference type="SUPFAM" id="SSF56935">
    <property type="entry name" value="Porins"/>
    <property type="match status" value="1"/>
</dbReference>
<comment type="similarity">
    <text evidence="7">Belongs to the TonB-dependent receptor family.</text>
</comment>
<keyword evidence="6 7" id="KW-0998">Cell outer membrane</keyword>
<protein>
    <submittedName>
        <fullName evidence="10">TonB-dependent receptor</fullName>
    </submittedName>
</protein>
<gene>
    <name evidence="10" type="ORF">MQE36_10260</name>
</gene>
<dbReference type="SUPFAM" id="SSF49464">
    <property type="entry name" value="Carboxypeptidase regulatory domain-like"/>
    <property type="match status" value="1"/>
</dbReference>
<dbReference type="Gene3D" id="2.60.40.1120">
    <property type="entry name" value="Carboxypeptidase-like, regulatory domain"/>
    <property type="match status" value="1"/>
</dbReference>